<dbReference type="Proteomes" id="UP000038040">
    <property type="component" value="Unplaced"/>
</dbReference>
<dbReference type="EMBL" id="UYYG01001189">
    <property type="protein sequence ID" value="VDN59760.1"/>
    <property type="molecule type" value="Genomic_DNA"/>
</dbReference>
<gene>
    <name evidence="1" type="ORF">DME_LOCUS9733</name>
</gene>
<dbReference type="PANTHER" id="PTHR36944:SF1">
    <property type="entry name" value="CPG4 DOMAIN-CONTAINING PROTEIN"/>
    <property type="match status" value="1"/>
</dbReference>
<dbReference type="Proteomes" id="UP000274756">
    <property type="component" value="Unassembled WGS sequence"/>
</dbReference>
<reference evidence="4" key="1">
    <citation type="submission" date="2017-02" db="UniProtKB">
        <authorList>
            <consortium name="WormBaseParasite"/>
        </authorList>
    </citation>
    <scope>IDENTIFICATION</scope>
</reference>
<sequence length="123" mass="13641">MRSSVVIDHFCIYSYKEIRQQFGCLSKLDSTISKKCIINCTPHNNAVMSVASNFKHLVLNGDSTMAEKYLNKSCEHVLCSLHCDIPAIAYSCGHHTANLVLNLTRKSFRSMKAMALDTGAVAK</sequence>
<dbReference type="AlphaFoldDB" id="A0A0N4UGS2"/>
<proteinExistence type="predicted"/>
<dbReference type="OrthoDB" id="5829851at2759"/>
<evidence type="ECO:0000313" key="2">
    <source>
        <dbReference type="Proteomes" id="UP000038040"/>
    </source>
</evidence>
<dbReference type="PANTHER" id="PTHR36944">
    <property type="entry name" value="PROTEIN CBG02791-RELATED"/>
    <property type="match status" value="1"/>
</dbReference>
<evidence type="ECO:0000313" key="3">
    <source>
        <dbReference type="Proteomes" id="UP000274756"/>
    </source>
</evidence>
<evidence type="ECO:0000313" key="1">
    <source>
        <dbReference type="EMBL" id="VDN59760.1"/>
    </source>
</evidence>
<protein>
    <submittedName>
        <fullName evidence="4">DUF261 family protein</fullName>
    </submittedName>
</protein>
<accession>A0A0N4UGS2</accession>
<dbReference type="WBParaSite" id="DME_0000670701-mRNA-1">
    <property type="protein sequence ID" value="DME_0000670701-mRNA-1"/>
    <property type="gene ID" value="DME_0000670701"/>
</dbReference>
<reference evidence="1 3" key="2">
    <citation type="submission" date="2018-11" db="EMBL/GenBank/DDBJ databases">
        <authorList>
            <consortium name="Pathogen Informatics"/>
        </authorList>
    </citation>
    <scope>NUCLEOTIDE SEQUENCE [LARGE SCALE GENOMIC DNA]</scope>
</reference>
<organism evidence="2 4">
    <name type="scientific">Dracunculus medinensis</name>
    <name type="common">Guinea worm</name>
    <dbReference type="NCBI Taxonomy" id="318479"/>
    <lineage>
        <taxon>Eukaryota</taxon>
        <taxon>Metazoa</taxon>
        <taxon>Ecdysozoa</taxon>
        <taxon>Nematoda</taxon>
        <taxon>Chromadorea</taxon>
        <taxon>Rhabditida</taxon>
        <taxon>Spirurina</taxon>
        <taxon>Dracunculoidea</taxon>
        <taxon>Dracunculidae</taxon>
        <taxon>Dracunculus</taxon>
    </lineage>
</organism>
<evidence type="ECO:0000313" key="4">
    <source>
        <dbReference type="WBParaSite" id="DME_0000670701-mRNA-1"/>
    </source>
</evidence>
<name>A0A0N4UGS2_DRAME</name>
<keyword evidence="3" id="KW-1185">Reference proteome</keyword>